<dbReference type="EMBL" id="LACI01001950">
    <property type="protein sequence ID" value="KJU83332.1"/>
    <property type="molecule type" value="Genomic_DNA"/>
</dbReference>
<accession>A0A0F3GTJ1</accession>
<name>A0A0F3GTJ1_9BACT</name>
<dbReference type="Proteomes" id="UP000033423">
    <property type="component" value="Unassembled WGS sequence"/>
</dbReference>
<keyword evidence="1" id="KW-0812">Transmembrane</keyword>
<reference evidence="3 4" key="1">
    <citation type="submission" date="2015-02" db="EMBL/GenBank/DDBJ databases">
        <title>Single-cell genomics of uncultivated deep-branching MTB reveals a conserved set of magnetosome genes.</title>
        <authorList>
            <person name="Kolinko S."/>
            <person name="Richter M."/>
            <person name="Glockner F.O."/>
            <person name="Brachmann A."/>
            <person name="Schuler D."/>
        </authorList>
    </citation>
    <scope>NUCLEOTIDE SEQUENCE [LARGE SCALE GENOMIC DNA]</scope>
    <source>
        <strain evidence="3">TM-1</strain>
    </source>
</reference>
<keyword evidence="1" id="KW-1133">Transmembrane helix</keyword>
<keyword evidence="1" id="KW-0472">Membrane</keyword>
<sequence>MKYIKDLRAQVSVTTILPLVVAVSVVLSVGYLLLSKTPQVQALVYVPALITMASCLLYFWLVVLDNSRTKRQINEYLMLMNHPPPDVPKSEVPVGLHVGLQASLERIIALLEQSKEPQVVGGNKELMTSVCEVIDEGLKKHANTMHKANNQHIEYIVSTLNDIVSERLKPGIDAIVSELTKTNASLSHADKQTQASMLRLVNAITDLKTFMEDFERIGKPSTQGIDAIVSTLNGIVSERLKPGIDAIVSELTKTNASLSHADKQTQASILQLVNAITDLKTFMEDFERIGKPSTQGIDAQETCEKLIDRINSTIERQLDTLNDSAQAANLIRESAALLAETSSDVKGLTEGLVKSTYLQERLCVNFNGLFREIEGRSMLNAHEELKKFIDDIASSLSKTSESIDKQNTRLLEWTNNIDQHTNKLSAHSTIAHENLERLIPLINSAIEKQADTLNDSTHMVNLIRESAVLLAGASGDVRCLTEGLVKSSDSQERLYINFKDLFKEIEGISKLNTRLLAKEQVTFKELEGTIEKTLTNLVIQTDVFTVHTTEWLNRFINDVTSGLSKTSGSMDKQTTRLMEWTNIVDQQISKLSTQSTITQEGFKKLVSLINSAIEKQANTIEDSSRAVNLIKESAVLLVSASTGVKGLTDGLIKSADTQEKLYANFRDMLRDIEGKSTLNTQLLEQEKLTFKELEATIERLLSNLIKQTDIFTGRTTDGLSRFINDINSGLSGSVNGLRGVIHVQTELVDEISSVLVQLNDKLKG</sequence>
<gene>
    <name evidence="3" type="ORF">MBAV_002643</name>
    <name evidence="2" type="ORF">MBAV_004484</name>
</gene>
<evidence type="ECO:0000313" key="2">
    <source>
        <dbReference type="EMBL" id="KJU83332.1"/>
    </source>
</evidence>
<protein>
    <submittedName>
        <fullName evidence="3">Membrane protein</fullName>
    </submittedName>
</protein>
<comment type="caution">
    <text evidence="3">The sequence shown here is derived from an EMBL/GenBank/DDBJ whole genome shotgun (WGS) entry which is preliminary data.</text>
</comment>
<organism evidence="3 4">
    <name type="scientific">Candidatus Magnetobacterium bavaricum</name>
    <dbReference type="NCBI Taxonomy" id="29290"/>
    <lineage>
        <taxon>Bacteria</taxon>
        <taxon>Pseudomonadati</taxon>
        <taxon>Nitrospirota</taxon>
        <taxon>Thermodesulfovibrionia</taxon>
        <taxon>Thermodesulfovibrionales</taxon>
        <taxon>Candidatus Magnetobacteriaceae</taxon>
        <taxon>Candidatus Magnetobacterium</taxon>
    </lineage>
</organism>
<feature type="transmembrane region" description="Helical" evidence="1">
    <location>
        <begin position="40"/>
        <end position="63"/>
    </location>
</feature>
<dbReference type="SUPFAM" id="SSF58104">
    <property type="entry name" value="Methyl-accepting chemotaxis protein (MCP) signaling domain"/>
    <property type="match status" value="1"/>
</dbReference>
<evidence type="ECO:0000313" key="3">
    <source>
        <dbReference type="EMBL" id="KJU85162.1"/>
    </source>
</evidence>
<keyword evidence="4" id="KW-1185">Reference proteome</keyword>
<evidence type="ECO:0000256" key="1">
    <source>
        <dbReference type="SAM" id="Phobius"/>
    </source>
</evidence>
<evidence type="ECO:0000313" key="4">
    <source>
        <dbReference type="Proteomes" id="UP000033423"/>
    </source>
</evidence>
<dbReference type="AlphaFoldDB" id="A0A0F3GTJ1"/>
<dbReference type="EMBL" id="LACI01001136">
    <property type="protein sequence ID" value="KJU85162.1"/>
    <property type="molecule type" value="Genomic_DNA"/>
</dbReference>
<feature type="transmembrane region" description="Helical" evidence="1">
    <location>
        <begin position="12"/>
        <end position="34"/>
    </location>
</feature>
<proteinExistence type="predicted"/>